<feature type="non-terminal residue" evidence="2">
    <location>
        <position position="1"/>
    </location>
</feature>
<sequence length="245" mass="27268">RPEFALVEEKTVILPEKQTKSQERKSTIVKRIEKLSERITSSPSPKPKLVTQTELLNPHPGFTQESCVICGAIRLDPDLTGLTCGQARCLLELGKNFSELKEEAKIFDDILEELKEIATKLDLGKKEKLPEDPKGIFALIQEKIEPIEHAYQYLIDAAGKLGLDTEELSSDTAEEIHDEIKEKINELKEKLEEAAESLGLDPSALPDSLTELCESINAGASEIKTAVETVEEKAEESEENQKTDQ</sequence>
<dbReference type="EMBL" id="BARS01016008">
    <property type="protein sequence ID" value="GAF96776.1"/>
    <property type="molecule type" value="Genomic_DNA"/>
</dbReference>
<dbReference type="AlphaFoldDB" id="X0UBR8"/>
<keyword evidence="1" id="KW-0175">Coiled coil</keyword>
<comment type="caution">
    <text evidence="2">The sequence shown here is derived from an EMBL/GenBank/DDBJ whole genome shotgun (WGS) entry which is preliminary data.</text>
</comment>
<feature type="coiled-coil region" evidence="1">
    <location>
        <begin position="170"/>
        <end position="240"/>
    </location>
</feature>
<gene>
    <name evidence="2" type="ORF">S01H1_26411</name>
</gene>
<protein>
    <submittedName>
        <fullName evidence="2">Uncharacterized protein</fullName>
    </submittedName>
</protein>
<accession>X0UBR8</accession>
<reference evidence="2" key="1">
    <citation type="journal article" date="2014" name="Front. Microbiol.">
        <title>High frequency of phylogenetically diverse reductive dehalogenase-homologous genes in deep subseafloor sedimentary metagenomes.</title>
        <authorList>
            <person name="Kawai M."/>
            <person name="Futagami T."/>
            <person name="Toyoda A."/>
            <person name="Takaki Y."/>
            <person name="Nishi S."/>
            <person name="Hori S."/>
            <person name="Arai W."/>
            <person name="Tsubouchi T."/>
            <person name="Morono Y."/>
            <person name="Uchiyama I."/>
            <person name="Ito T."/>
            <person name="Fujiyama A."/>
            <person name="Inagaki F."/>
            <person name="Takami H."/>
        </authorList>
    </citation>
    <scope>NUCLEOTIDE SEQUENCE</scope>
    <source>
        <strain evidence="2">Expedition CK06-06</strain>
    </source>
</reference>
<evidence type="ECO:0000256" key="1">
    <source>
        <dbReference type="SAM" id="Coils"/>
    </source>
</evidence>
<proteinExistence type="predicted"/>
<name>X0UBR8_9ZZZZ</name>
<organism evidence="2">
    <name type="scientific">marine sediment metagenome</name>
    <dbReference type="NCBI Taxonomy" id="412755"/>
    <lineage>
        <taxon>unclassified sequences</taxon>
        <taxon>metagenomes</taxon>
        <taxon>ecological metagenomes</taxon>
    </lineage>
</organism>
<evidence type="ECO:0000313" key="2">
    <source>
        <dbReference type="EMBL" id="GAF96776.1"/>
    </source>
</evidence>